<name>A0ABS1IY29_9FIRM</name>
<feature type="domain" description="Flagellar basal-body/hook protein C-terminal" evidence="4">
    <location>
        <begin position="228"/>
        <end position="272"/>
    </location>
</feature>
<sequence length="274" mass="29503">MLRSLWSAASGMMAQQVNLDTISNNIANINTTGFKTQSMEFKSLLYQQIKTKSTDSEGNPKPIGVQVGLGVRNASVTAKFTQGAALDTGEKYDLFIQGNGFFAVKIAGKTAYTRNGHFNLSAVSDGWELTNTDGNPVLSTAGTPIKIDSKADPNAISVDLSGNVLYRVDDKEANTTKYENLGKIALFQFNNPAGLNRSGGSLYYVTPASGEARSEDTDKGLNKSLIKTGYLEGSNVSAADEMVNMIVTQRAYQLNSKAITASDEMLEQANNLRR</sequence>
<dbReference type="InterPro" id="IPR037925">
    <property type="entry name" value="FlgE/F/G-like"/>
</dbReference>
<dbReference type="Pfam" id="PF06429">
    <property type="entry name" value="Flg_bbr_C"/>
    <property type="match status" value="1"/>
</dbReference>
<evidence type="ECO:0000313" key="6">
    <source>
        <dbReference type="EMBL" id="MBK5896793.1"/>
    </source>
</evidence>
<proteinExistence type="inferred from homology"/>
<evidence type="ECO:0000259" key="4">
    <source>
        <dbReference type="Pfam" id="PF06429"/>
    </source>
</evidence>
<dbReference type="NCBIfam" id="TIGR03506">
    <property type="entry name" value="FlgEFG_subfam"/>
    <property type="match status" value="2"/>
</dbReference>
<evidence type="ECO:0000313" key="7">
    <source>
        <dbReference type="Proteomes" id="UP000604730"/>
    </source>
</evidence>
<gene>
    <name evidence="6" type="ORF">JJN12_03195</name>
</gene>
<dbReference type="InterPro" id="IPR010930">
    <property type="entry name" value="Flg_bb/hook_C_dom"/>
</dbReference>
<reference evidence="6 7" key="1">
    <citation type="submission" date="2021-01" db="EMBL/GenBank/DDBJ databases">
        <title>Isolation and description of Catonella massiliensis sp. nov., a novel Catonella species, isolated from a stable periodontitis subject.</title>
        <authorList>
            <person name="Antezack A."/>
            <person name="Boxberger M."/>
            <person name="La Scola B."/>
            <person name="Monnet-Corti V."/>
        </authorList>
    </citation>
    <scope>NUCLEOTIDE SEQUENCE [LARGE SCALE GENOMIC DNA]</scope>
    <source>
        <strain evidence="6 7">Marseille-Q4567</strain>
    </source>
</reference>
<keyword evidence="2" id="KW-0975">Bacterial flagellum</keyword>
<dbReference type="Proteomes" id="UP000604730">
    <property type="component" value="Unassembled WGS sequence"/>
</dbReference>
<keyword evidence="6" id="KW-0282">Flagellum</keyword>
<dbReference type="InterPro" id="IPR053967">
    <property type="entry name" value="LlgE_F_G-like_D1"/>
</dbReference>
<dbReference type="InterPro" id="IPR001444">
    <property type="entry name" value="Flag_bb_rod_N"/>
</dbReference>
<feature type="domain" description="Flagellar hook protein FlgE/F/G-like D1" evidence="5">
    <location>
        <begin position="96"/>
        <end position="165"/>
    </location>
</feature>
<keyword evidence="7" id="KW-1185">Reference proteome</keyword>
<evidence type="ECO:0000259" key="3">
    <source>
        <dbReference type="Pfam" id="PF00460"/>
    </source>
</evidence>
<dbReference type="SUPFAM" id="SSF117143">
    <property type="entry name" value="Flagellar hook protein flgE"/>
    <property type="match status" value="1"/>
</dbReference>
<protein>
    <submittedName>
        <fullName evidence="6">Flagellar hook-basal body protein</fullName>
    </submittedName>
</protein>
<dbReference type="RefSeq" id="WP_208428343.1">
    <property type="nucleotide sequence ID" value="NZ_JAEPRJ010000001.1"/>
</dbReference>
<evidence type="ECO:0000256" key="1">
    <source>
        <dbReference type="ARBA" id="ARBA00009677"/>
    </source>
</evidence>
<comment type="similarity">
    <text evidence="1 2">Belongs to the flagella basal body rod proteins family.</text>
</comment>
<organism evidence="6 7">
    <name type="scientific">Catonella massiliensis</name>
    <dbReference type="NCBI Taxonomy" id="2799636"/>
    <lineage>
        <taxon>Bacteria</taxon>
        <taxon>Bacillati</taxon>
        <taxon>Bacillota</taxon>
        <taxon>Clostridia</taxon>
        <taxon>Lachnospirales</taxon>
        <taxon>Lachnospiraceae</taxon>
        <taxon>Catonella</taxon>
    </lineage>
</organism>
<keyword evidence="6" id="KW-0969">Cilium</keyword>
<dbReference type="InterPro" id="IPR019776">
    <property type="entry name" value="Flagellar_basal_body_rod_CS"/>
</dbReference>
<feature type="domain" description="Flagellar basal body rod protein N-terminal" evidence="3">
    <location>
        <begin position="7"/>
        <end position="35"/>
    </location>
</feature>
<dbReference type="Pfam" id="PF22692">
    <property type="entry name" value="LlgE_F_G_D1"/>
    <property type="match status" value="1"/>
</dbReference>
<comment type="caution">
    <text evidence="6">The sequence shown here is derived from an EMBL/GenBank/DDBJ whole genome shotgun (WGS) entry which is preliminary data.</text>
</comment>
<keyword evidence="6" id="KW-0966">Cell projection</keyword>
<dbReference type="InterPro" id="IPR020013">
    <property type="entry name" value="Flagellar_FlgE/F/G"/>
</dbReference>
<dbReference type="PROSITE" id="PS00588">
    <property type="entry name" value="FLAGELLA_BB_ROD"/>
    <property type="match status" value="1"/>
</dbReference>
<dbReference type="PANTHER" id="PTHR30435">
    <property type="entry name" value="FLAGELLAR PROTEIN"/>
    <property type="match status" value="1"/>
</dbReference>
<dbReference type="PANTHER" id="PTHR30435:SF19">
    <property type="entry name" value="FLAGELLAR BASAL-BODY ROD PROTEIN FLGG"/>
    <property type="match status" value="1"/>
</dbReference>
<evidence type="ECO:0000259" key="5">
    <source>
        <dbReference type="Pfam" id="PF22692"/>
    </source>
</evidence>
<comment type="subcellular location">
    <subcellularLocation>
        <location evidence="2">Bacterial flagellum basal body</location>
    </subcellularLocation>
</comment>
<evidence type="ECO:0000256" key="2">
    <source>
        <dbReference type="RuleBase" id="RU362116"/>
    </source>
</evidence>
<accession>A0ABS1IY29</accession>
<dbReference type="EMBL" id="JAEPRJ010000001">
    <property type="protein sequence ID" value="MBK5896793.1"/>
    <property type="molecule type" value="Genomic_DNA"/>
</dbReference>
<dbReference type="Pfam" id="PF00460">
    <property type="entry name" value="Flg_bb_rod"/>
    <property type="match status" value="1"/>
</dbReference>